<organism evidence="2 3">
    <name type="scientific">Muraenolepis orangiensis</name>
    <name type="common">Patagonian moray cod</name>
    <dbReference type="NCBI Taxonomy" id="630683"/>
    <lineage>
        <taxon>Eukaryota</taxon>
        <taxon>Metazoa</taxon>
        <taxon>Chordata</taxon>
        <taxon>Craniata</taxon>
        <taxon>Vertebrata</taxon>
        <taxon>Euteleostomi</taxon>
        <taxon>Actinopterygii</taxon>
        <taxon>Neopterygii</taxon>
        <taxon>Teleostei</taxon>
        <taxon>Neoteleostei</taxon>
        <taxon>Acanthomorphata</taxon>
        <taxon>Zeiogadaria</taxon>
        <taxon>Gadariae</taxon>
        <taxon>Gadiformes</taxon>
        <taxon>Muraenolepidoidei</taxon>
        <taxon>Muraenolepididae</taxon>
        <taxon>Muraenolepis</taxon>
    </lineage>
</organism>
<name>A0A9Q0E9C4_9TELE</name>
<feature type="region of interest" description="Disordered" evidence="1">
    <location>
        <begin position="133"/>
        <end position="170"/>
    </location>
</feature>
<dbReference type="InterPro" id="IPR014751">
    <property type="entry name" value="XRCC4-like_C"/>
</dbReference>
<proteinExistence type="predicted"/>
<dbReference type="Proteomes" id="UP001148018">
    <property type="component" value="Unassembled WGS sequence"/>
</dbReference>
<dbReference type="AlphaFoldDB" id="A0A9Q0E9C4"/>
<dbReference type="Gene3D" id="1.20.5.370">
    <property type="match status" value="1"/>
</dbReference>
<sequence length="170" mass="18691">DLQVQTDEDCRQHDKLPEQYSLQERCLSLLLGEVEEGDARGPGGLQEGDTNQIVTALKGKLEADLSRLSGDNEELISEFRWAEERAKKAVTGMSAARFVPPVPQEDHELEVEIDQEQKCHVETVMCFRKAERGAGVSRWRRGGPQDQPAHEGGAGGEAAEQAPTSPTRGQ</sequence>
<evidence type="ECO:0000313" key="2">
    <source>
        <dbReference type="EMBL" id="KAJ3601443.1"/>
    </source>
</evidence>
<protein>
    <submittedName>
        <fullName evidence="2">Uncharacterized protein</fullName>
    </submittedName>
</protein>
<evidence type="ECO:0000313" key="3">
    <source>
        <dbReference type="Proteomes" id="UP001148018"/>
    </source>
</evidence>
<comment type="caution">
    <text evidence="2">The sequence shown here is derived from an EMBL/GenBank/DDBJ whole genome shotgun (WGS) entry which is preliminary data.</text>
</comment>
<accession>A0A9Q0E9C4</accession>
<keyword evidence="3" id="KW-1185">Reference proteome</keyword>
<feature type="non-terminal residue" evidence="2">
    <location>
        <position position="170"/>
    </location>
</feature>
<gene>
    <name evidence="2" type="ORF">NHX12_032411</name>
</gene>
<evidence type="ECO:0000256" key="1">
    <source>
        <dbReference type="SAM" id="MobiDB-lite"/>
    </source>
</evidence>
<reference evidence="2" key="1">
    <citation type="submission" date="2022-07" db="EMBL/GenBank/DDBJ databases">
        <title>Chromosome-level genome of Muraenolepis orangiensis.</title>
        <authorList>
            <person name="Kim J."/>
        </authorList>
    </citation>
    <scope>NUCLEOTIDE SEQUENCE</scope>
    <source>
        <strain evidence="2">KU_S4_2022</strain>
        <tissue evidence="2">Muscle</tissue>
    </source>
</reference>
<dbReference type="EMBL" id="JANIIK010000047">
    <property type="protein sequence ID" value="KAJ3601443.1"/>
    <property type="molecule type" value="Genomic_DNA"/>
</dbReference>